<evidence type="ECO:0000256" key="4">
    <source>
        <dbReference type="ARBA" id="ARBA00022989"/>
    </source>
</evidence>
<comment type="caution">
    <text evidence="8">The sequence shown here is derived from an EMBL/GenBank/DDBJ whole genome shotgun (WGS) entry which is preliminary data.</text>
</comment>
<keyword evidence="4 7" id="KW-1133">Transmembrane helix</keyword>
<evidence type="ECO:0000256" key="3">
    <source>
        <dbReference type="ARBA" id="ARBA00022692"/>
    </source>
</evidence>
<feature type="transmembrane region" description="Helical" evidence="7">
    <location>
        <begin position="377"/>
        <end position="396"/>
    </location>
</feature>
<protein>
    <submittedName>
        <fullName evidence="8">NRAMP family divalent metal transporter</fullName>
    </submittedName>
</protein>
<dbReference type="PANTHER" id="PTHR11706:SF33">
    <property type="entry name" value="NATURAL RESISTANCE-ASSOCIATED MACROPHAGE PROTEIN 2"/>
    <property type="match status" value="1"/>
</dbReference>
<evidence type="ECO:0000256" key="5">
    <source>
        <dbReference type="ARBA" id="ARBA00023136"/>
    </source>
</evidence>
<feature type="transmembrane region" description="Helical" evidence="7">
    <location>
        <begin position="408"/>
        <end position="427"/>
    </location>
</feature>
<evidence type="ECO:0000256" key="7">
    <source>
        <dbReference type="SAM" id="Phobius"/>
    </source>
</evidence>
<feature type="transmembrane region" description="Helical" evidence="7">
    <location>
        <begin position="58"/>
        <end position="78"/>
    </location>
</feature>
<keyword evidence="9" id="KW-1185">Reference proteome</keyword>
<reference evidence="9" key="1">
    <citation type="journal article" date="2019" name="Int. J. Syst. Evol. Microbiol.">
        <title>The Global Catalogue of Microorganisms (GCM) 10K type strain sequencing project: providing services to taxonomists for standard genome sequencing and annotation.</title>
        <authorList>
            <consortium name="The Broad Institute Genomics Platform"/>
            <consortium name="The Broad Institute Genome Sequencing Center for Infectious Disease"/>
            <person name="Wu L."/>
            <person name="Ma J."/>
        </authorList>
    </citation>
    <scope>NUCLEOTIDE SEQUENCE [LARGE SCALE GENOMIC DNA]</scope>
    <source>
        <strain evidence="9">CGMCC 4.7304</strain>
    </source>
</reference>
<gene>
    <name evidence="8" type="ORF">ACFP1Z_10610</name>
</gene>
<keyword evidence="2" id="KW-0813">Transport</keyword>
<name>A0ABW0YYA1_9ACTN</name>
<feature type="transmembrane region" description="Helical" evidence="7">
    <location>
        <begin position="333"/>
        <end position="356"/>
    </location>
</feature>
<evidence type="ECO:0000256" key="2">
    <source>
        <dbReference type="ARBA" id="ARBA00022448"/>
    </source>
</evidence>
<accession>A0ABW0YYA1</accession>
<dbReference type="Proteomes" id="UP001596083">
    <property type="component" value="Unassembled WGS sequence"/>
</dbReference>
<dbReference type="Pfam" id="PF01566">
    <property type="entry name" value="Nramp"/>
    <property type="match status" value="1"/>
</dbReference>
<evidence type="ECO:0000256" key="1">
    <source>
        <dbReference type="ARBA" id="ARBA00004141"/>
    </source>
</evidence>
<feature type="region of interest" description="Disordered" evidence="6">
    <location>
        <begin position="1"/>
        <end position="29"/>
    </location>
</feature>
<feature type="transmembrane region" description="Helical" evidence="7">
    <location>
        <begin position="239"/>
        <end position="259"/>
    </location>
</feature>
<feature type="transmembrane region" description="Helical" evidence="7">
    <location>
        <begin position="280"/>
        <end position="304"/>
    </location>
</feature>
<feature type="transmembrane region" description="Helical" evidence="7">
    <location>
        <begin position="139"/>
        <end position="161"/>
    </location>
</feature>
<feature type="transmembrane region" description="Helical" evidence="7">
    <location>
        <begin position="98"/>
        <end position="118"/>
    </location>
</feature>
<keyword evidence="5 7" id="KW-0472">Membrane</keyword>
<feature type="transmembrane region" description="Helical" evidence="7">
    <location>
        <begin position="478"/>
        <end position="496"/>
    </location>
</feature>
<organism evidence="8 9">
    <name type="scientific">Streptomyces gamaensis</name>
    <dbReference type="NCBI Taxonomy" id="1763542"/>
    <lineage>
        <taxon>Bacteria</taxon>
        <taxon>Bacillati</taxon>
        <taxon>Actinomycetota</taxon>
        <taxon>Actinomycetes</taxon>
        <taxon>Kitasatosporales</taxon>
        <taxon>Streptomycetaceae</taxon>
        <taxon>Streptomyces</taxon>
    </lineage>
</organism>
<feature type="transmembrane region" description="Helical" evidence="7">
    <location>
        <begin position="167"/>
        <end position="188"/>
    </location>
</feature>
<evidence type="ECO:0000313" key="9">
    <source>
        <dbReference type="Proteomes" id="UP001596083"/>
    </source>
</evidence>
<sequence>MAFDTTRPAPGRDPNDAGRGQDPGGRESTAVLDSAHVGDIVGALGTIRRDDTARRRSWAHRLRTLLVIMGPGLIVMVGDNDAGGVATYAQAGQNYGMNLLWTLALLVPVLYVNQEMVVRLGAVSGVGHARLIFERFGRFWGAFSVGDLFLVNALTIVTEFIGVSQALGYFGIPAGVAVPLAAVLLFAVVAGGSFRRWERFLFLLIAVDVVMFPMALLTHPTATATARGLVPQFPGGLDATLLLVIVAVVGTTVAPWQLFFQQSNVVDKRITPRWIRYERADLWIGIAVVMAGAAAIMATAAFAFHGTELFGQFSDAGGVAEGLRQHGGTALGALFAILLLDASLVGANAVALATTYTLGDTLRKRHSLHWKPTEAPWFYIGYGILIALSATVTLLADDHVQGLITQGVQALAGVLLPSATVFLVLLCNDRAVLGPWVNSAKQNIVAGVIVWTLVLLSLALTAATLFPDLTTTQLETGFAAGAALGLAGGTAVALRTRARERAATARVAARLRGSAGPPVGPTPLRRAARRALRDADRELWRTPALDGLERPRLSPLRRAGLLTLRCYLVLAIGLVVVKVVQLAVGS</sequence>
<feature type="transmembrane region" description="Helical" evidence="7">
    <location>
        <begin position="200"/>
        <end position="219"/>
    </location>
</feature>
<dbReference type="InterPro" id="IPR001046">
    <property type="entry name" value="NRAMP_fam"/>
</dbReference>
<dbReference type="RefSeq" id="WP_390315767.1">
    <property type="nucleotide sequence ID" value="NZ_JBHSPB010000005.1"/>
</dbReference>
<feature type="transmembrane region" description="Helical" evidence="7">
    <location>
        <begin position="448"/>
        <end position="466"/>
    </location>
</feature>
<dbReference type="PANTHER" id="PTHR11706">
    <property type="entry name" value="SOLUTE CARRIER PROTEIN FAMILY 11 MEMBER"/>
    <property type="match status" value="1"/>
</dbReference>
<evidence type="ECO:0000256" key="6">
    <source>
        <dbReference type="SAM" id="MobiDB-lite"/>
    </source>
</evidence>
<dbReference type="EMBL" id="JBHSPB010000005">
    <property type="protein sequence ID" value="MFC5720613.1"/>
    <property type="molecule type" value="Genomic_DNA"/>
</dbReference>
<feature type="transmembrane region" description="Helical" evidence="7">
    <location>
        <begin position="562"/>
        <end position="584"/>
    </location>
</feature>
<evidence type="ECO:0000313" key="8">
    <source>
        <dbReference type="EMBL" id="MFC5720613.1"/>
    </source>
</evidence>
<comment type="subcellular location">
    <subcellularLocation>
        <location evidence="1">Membrane</location>
        <topology evidence="1">Multi-pass membrane protein</topology>
    </subcellularLocation>
</comment>
<keyword evidence="3 7" id="KW-0812">Transmembrane</keyword>
<proteinExistence type="predicted"/>